<comment type="caution">
    <text evidence="7">The sequence shown here is derived from an EMBL/GenBank/DDBJ whole genome shotgun (WGS) entry which is preliminary data.</text>
</comment>
<dbReference type="GO" id="GO:0016301">
    <property type="term" value="F:kinase activity"/>
    <property type="evidence" value="ECO:0007669"/>
    <property type="project" value="UniProtKB-KW"/>
</dbReference>
<dbReference type="EMBL" id="JWIN03000005">
    <property type="protein sequence ID" value="KAB1279212.1"/>
    <property type="molecule type" value="Genomic_DNA"/>
</dbReference>
<feature type="compositionally biased region" description="Polar residues" evidence="5">
    <location>
        <begin position="48"/>
        <end position="62"/>
    </location>
</feature>
<dbReference type="SUPFAM" id="SSF81606">
    <property type="entry name" value="PP2C-like"/>
    <property type="match status" value="1"/>
</dbReference>
<protein>
    <submittedName>
        <fullName evidence="7">Integrin-linked kinase-associated serine/threonine phosphatase 2C</fullName>
    </submittedName>
</protein>
<organism evidence="7 8">
    <name type="scientific">Camelus dromedarius</name>
    <name type="common">Dromedary</name>
    <name type="synonym">Arabian camel</name>
    <dbReference type="NCBI Taxonomy" id="9838"/>
    <lineage>
        <taxon>Eukaryota</taxon>
        <taxon>Metazoa</taxon>
        <taxon>Chordata</taxon>
        <taxon>Craniata</taxon>
        <taxon>Vertebrata</taxon>
        <taxon>Euteleostomi</taxon>
        <taxon>Mammalia</taxon>
        <taxon>Eutheria</taxon>
        <taxon>Laurasiatheria</taxon>
        <taxon>Artiodactyla</taxon>
        <taxon>Tylopoda</taxon>
        <taxon>Camelidae</taxon>
        <taxon>Camelus</taxon>
    </lineage>
</organism>
<dbReference type="GO" id="GO:0046872">
    <property type="term" value="F:metal ion binding"/>
    <property type="evidence" value="ECO:0007669"/>
    <property type="project" value="UniProtKB-KW"/>
</dbReference>
<evidence type="ECO:0000313" key="7">
    <source>
        <dbReference type="EMBL" id="KAB1279212.1"/>
    </source>
</evidence>
<feature type="region of interest" description="Disordered" evidence="5">
    <location>
        <begin position="18"/>
        <end position="83"/>
    </location>
</feature>
<keyword evidence="8" id="KW-1185">Reference proteome</keyword>
<proteinExistence type="inferred from homology"/>
<dbReference type="InterPro" id="IPR015655">
    <property type="entry name" value="PP2C"/>
</dbReference>
<dbReference type="InterPro" id="IPR001932">
    <property type="entry name" value="PPM-type_phosphatase-like_dom"/>
</dbReference>
<gene>
    <name evidence="7" type="ORF">Cadr_000007617</name>
</gene>
<dbReference type="CDD" id="cd00143">
    <property type="entry name" value="PP2Cc"/>
    <property type="match status" value="1"/>
</dbReference>
<keyword evidence="7" id="KW-0808">Transferase</keyword>
<evidence type="ECO:0000313" key="8">
    <source>
        <dbReference type="Proteomes" id="UP000299084"/>
    </source>
</evidence>
<reference evidence="7 8" key="1">
    <citation type="journal article" date="2019" name="Mol. Ecol. Resour.">
        <title>Improving Illumina assemblies with Hi-C and long reads: an example with the North African dromedary.</title>
        <authorList>
            <person name="Elbers J.P."/>
            <person name="Rogers M.F."/>
            <person name="Perelman P.L."/>
            <person name="Proskuryakova A.A."/>
            <person name="Serdyukova N.A."/>
            <person name="Johnson W.E."/>
            <person name="Horin P."/>
            <person name="Corander J."/>
            <person name="Murphy D."/>
            <person name="Burger P.A."/>
        </authorList>
    </citation>
    <scope>NUCLEOTIDE SEQUENCE [LARGE SCALE GENOMIC DNA]</scope>
    <source>
        <strain evidence="7">Drom800</strain>
        <tissue evidence="7">Blood</tissue>
    </source>
</reference>
<evidence type="ECO:0000256" key="2">
    <source>
        <dbReference type="ARBA" id="ARBA00022801"/>
    </source>
</evidence>
<dbReference type="Gene3D" id="3.60.40.10">
    <property type="entry name" value="PPM-type phosphatase domain"/>
    <property type="match status" value="3"/>
</dbReference>
<evidence type="ECO:0000256" key="5">
    <source>
        <dbReference type="SAM" id="MobiDB-lite"/>
    </source>
</evidence>
<keyword evidence="7" id="KW-0418">Kinase</keyword>
<dbReference type="GO" id="GO:0004722">
    <property type="term" value="F:protein serine/threonine phosphatase activity"/>
    <property type="evidence" value="ECO:0007669"/>
    <property type="project" value="InterPro"/>
</dbReference>
<dbReference type="PROSITE" id="PS01032">
    <property type="entry name" value="PPM_1"/>
    <property type="match status" value="1"/>
</dbReference>
<dbReference type="GO" id="GO:0007229">
    <property type="term" value="P:integrin-mediated signaling pathway"/>
    <property type="evidence" value="ECO:0007669"/>
    <property type="project" value="UniProtKB-KW"/>
</dbReference>
<keyword evidence="7" id="KW-0401">Integrin</keyword>
<dbReference type="Proteomes" id="UP000299084">
    <property type="component" value="Unassembled WGS sequence"/>
</dbReference>
<evidence type="ECO:0000256" key="3">
    <source>
        <dbReference type="ARBA" id="ARBA00022912"/>
    </source>
</evidence>
<accession>A0A5N4E717</accession>
<evidence type="ECO:0000259" key="6">
    <source>
        <dbReference type="PROSITE" id="PS51746"/>
    </source>
</evidence>
<name>A0A5N4E717_CAMDR</name>
<keyword evidence="3 4" id="KW-0904">Protein phosphatase</keyword>
<dbReference type="PROSITE" id="PS51746">
    <property type="entry name" value="PPM_2"/>
    <property type="match status" value="1"/>
</dbReference>
<feature type="region of interest" description="Disordered" evidence="5">
    <location>
        <begin position="356"/>
        <end position="388"/>
    </location>
</feature>
<dbReference type="SMART" id="SM00332">
    <property type="entry name" value="PP2Cc"/>
    <property type="match status" value="1"/>
</dbReference>
<evidence type="ECO:0000256" key="1">
    <source>
        <dbReference type="ARBA" id="ARBA00022723"/>
    </source>
</evidence>
<feature type="domain" description="PPM-type phosphatase" evidence="6">
    <location>
        <begin position="100"/>
        <end position="506"/>
    </location>
</feature>
<keyword evidence="2 4" id="KW-0378">Hydrolase</keyword>
<comment type="similarity">
    <text evidence="4">Belongs to the PP2C family.</text>
</comment>
<dbReference type="Pfam" id="PF00481">
    <property type="entry name" value="PP2C"/>
    <property type="match status" value="2"/>
</dbReference>
<dbReference type="AlphaFoldDB" id="A0A5N4E717"/>
<evidence type="ECO:0000256" key="4">
    <source>
        <dbReference type="RuleBase" id="RU003465"/>
    </source>
</evidence>
<feature type="compositionally biased region" description="Basic and acidic residues" evidence="5">
    <location>
        <begin position="64"/>
        <end position="83"/>
    </location>
</feature>
<keyword evidence="1" id="KW-0479">Metal-binding</keyword>
<dbReference type="InterPro" id="IPR000222">
    <property type="entry name" value="PP2C_BS"/>
</dbReference>
<dbReference type="PANTHER" id="PTHR47992">
    <property type="entry name" value="PROTEIN PHOSPHATASE"/>
    <property type="match status" value="1"/>
</dbReference>
<dbReference type="InterPro" id="IPR036457">
    <property type="entry name" value="PPM-type-like_dom_sf"/>
</dbReference>
<sequence>MLSKRVFRVLGKEAQKGPVLFEDLPPASSTDSGSGGPLLFDDLPPASSGDSGSLDTSISQMVKNEGKGAKRKTSEEEKNGSEELVEKKVCKASSVIFSLKGYVAERKGEREEMQDAHVILNDITEECGPPSSLITRVSYFAVFDGHGGIRASKFAAQNLHQNLIRKFPKGDVINVEKTVKRCLLDTFKHTDEEFLKQASSQKPAWKDGSTATCVLAVDNTLYIANLGDSRVHGCVAAHSDSSMLHWDPSLQAQTHGTGMPEGALVLPRCLPLVSRTEDAGLMRAILCRYNEESQKHAALSLSKEHNPTQYEERMRIQKAEERQRNRSRSRAWPILAAGLAVSVPPSLMVKEESEQKTLANSYSRDPGERLTQQQEDGSLIDGQVERRGEQSSLEWDGRVLGVLEVSRSIGDGQYKRCGVTSVPDIRRCQLTPNDRFILLACDGLFKVFTPEEAVNFILSCLEDEKIQSREGKPTADARYEAACNRLANKAVQRGSADNVTVMVVRIGH</sequence>